<dbReference type="Proteomes" id="UP000008707">
    <property type="component" value="Chromosome"/>
</dbReference>
<protein>
    <submittedName>
        <fullName evidence="3">FIST domain protein</fullName>
    </submittedName>
</protein>
<dbReference type="PANTHER" id="PTHR40252:SF2">
    <property type="entry name" value="BLR0328 PROTEIN"/>
    <property type="match status" value="1"/>
</dbReference>
<evidence type="ECO:0000313" key="4">
    <source>
        <dbReference type="Proteomes" id="UP000008707"/>
    </source>
</evidence>
<organism evidence="3 4">
    <name type="scientific">Halomonas elongata (strain ATCC 33173 / DSM 2581 / NBRC 15536 / NCIMB 2198 / 1H9)</name>
    <dbReference type="NCBI Taxonomy" id="768066"/>
    <lineage>
        <taxon>Bacteria</taxon>
        <taxon>Pseudomonadati</taxon>
        <taxon>Pseudomonadota</taxon>
        <taxon>Gammaproteobacteria</taxon>
        <taxon>Oceanospirillales</taxon>
        <taxon>Halomonadaceae</taxon>
        <taxon>Halomonas</taxon>
    </lineage>
</organism>
<dbReference type="Pfam" id="PF08495">
    <property type="entry name" value="FIST"/>
    <property type="match status" value="1"/>
</dbReference>
<feature type="domain" description="FIST" evidence="1">
    <location>
        <begin position="74"/>
        <end position="275"/>
    </location>
</feature>
<dbReference type="SMART" id="SM00897">
    <property type="entry name" value="FIST"/>
    <property type="match status" value="1"/>
</dbReference>
<accession>E1V3L9</accession>
<dbReference type="AlphaFoldDB" id="E1V3L9"/>
<dbReference type="SMART" id="SM01204">
    <property type="entry name" value="FIST_C"/>
    <property type="match status" value="1"/>
</dbReference>
<gene>
    <name evidence="3" type="ordered locus">HELO_2814</name>
</gene>
<dbReference type="KEGG" id="hel:HELO_2814"/>
<evidence type="ECO:0000259" key="2">
    <source>
        <dbReference type="SMART" id="SM01204"/>
    </source>
</evidence>
<dbReference type="EMBL" id="FN869568">
    <property type="protein sequence ID" value="CBV42698.1"/>
    <property type="molecule type" value="Genomic_DNA"/>
</dbReference>
<dbReference type="Pfam" id="PF10442">
    <property type="entry name" value="FIST_C"/>
    <property type="match status" value="1"/>
</dbReference>
<dbReference type="InterPro" id="IPR013702">
    <property type="entry name" value="FIST_domain_N"/>
</dbReference>
<dbReference type="eggNOG" id="COG3287">
    <property type="taxonomic scope" value="Bacteria"/>
</dbReference>
<name>E1V3L9_HALED</name>
<proteinExistence type="predicted"/>
<dbReference type="STRING" id="768066.HELO_2814"/>
<evidence type="ECO:0000313" key="3">
    <source>
        <dbReference type="EMBL" id="CBV42698.1"/>
    </source>
</evidence>
<dbReference type="NCBIfam" id="NF041558">
    <property type="entry name" value="NosP"/>
    <property type="match status" value="1"/>
</dbReference>
<feature type="domain" description="FIST C-domain" evidence="2">
    <location>
        <begin position="276"/>
        <end position="406"/>
    </location>
</feature>
<dbReference type="InterPro" id="IPR019494">
    <property type="entry name" value="FIST_C"/>
</dbReference>
<dbReference type="HOGENOM" id="CLU_047108_1_1_6"/>
<dbReference type="PANTHER" id="PTHR40252">
    <property type="entry name" value="BLR0328 PROTEIN"/>
    <property type="match status" value="1"/>
</dbReference>
<sequence>MRRPRCDHCRGESRRHTLPKEHNDAKIAAMLDIPTTKRVALEPQTGEALRTACSYASDPTHAAMELAASLRHAHLSAVLFFCSTEYPLEALGEALQNVFSDVPVSGCTTAGEITPHGYSRGGIVAIGFDRRHCAVSQALIDDLEHFDLIRAQRLTDTLLNDCRQQAVAPTGGHSFALTLLDGLSSNEEQVLATLDAALGSIPSFGGSAGDDNRLAHTHVFHRGRFHDQAAVVVMINTALPFEVFSTHHLRPRHEKLVVTRADCSQRTVCELNAAPAAEEYARLVGCDIRDLGESVFARHPLAVRIGDAYYVRSIQRVNPDDSLTFFCAVENGIVLTAMQPAPLLDDLNAVFDGLTERLGPPTLIIGCDCFLRRLEIEALDELAEASQLLSRQKVVGFNTYGEQHHGMHINQTFTGVAIGHPRSPGGV</sequence>
<reference evidence="4" key="1">
    <citation type="journal article" date="2011" name="Environ. Microbiol.">
        <title>A blueprint of ectoine metabolism from the genome of the industrial producer Halomonas elongata DSM 2581(T).</title>
        <authorList>
            <person name="Schwibbert K."/>
            <person name="Marin-Sanguino A."/>
            <person name="Bagyan I."/>
            <person name="Heidrich G."/>
            <person name="Lentzen G."/>
            <person name="Seitz H."/>
            <person name="Rampp M."/>
            <person name="Schuster S.C."/>
            <person name="Klenk H.P."/>
            <person name="Pfeiffer F."/>
            <person name="Oesterhelt D."/>
            <person name="Kunte H.J."/>
        </authorList>
    </citation>
    <scope>NUCLEOTIDE SEQUENCE [LARGE SCALE GENOMIC DNA]</scope>
    <source>
        <strain evidence="4">ATCC 33173 / DSM 2581 / NBRC 15536 / NCIMB 2198 / 1H9</strain>
    </source>
</reference>
<evidence type="ECO:0000259" key="1">
    <source>
        <dbReference type="SMART" id="SM00897"/>
    </source>
</evidence>